<evidence type="ECO:0000256" key="1">
    <source>
        <dbReference type="ARBA" id="ARBA00022737"/>
    </source>
</evidence>
<sequence length="857" mass="94170">MKKIWGRKVLGFAVGVCLLLTMICQNVAFVSAEPEEKTVVVNFEESLNETMSKTIEILNLFDISEIVVDSGKVSYSREGDKVTVTVSEGVYRVGPHTQNVTLTIEDDKGIFDEKTSYNVDGYEGILTKIDSGYDEAKGLYWVKYQGSVTKENCKFYQYTVTIKYTENVRPEVYLTEPKRGMITNGKINVQGYVRDENIGDELKLFFSFDSYDESMTGNLLNENSIISDGTWQEISGTIDLSPFNLKDGDHDFYFWAVDKRGVRSVGEIIRFTLDTVPPEAPVLTPDKTESTNQSVVVSVYYPPDAVGREIKINDGPWMPITDITKNDQIIMDENGKIEARAIDEAGNISEVAELEIKNIDKIPPTAPTINTSADETTEQPIKATIVPGVDNESGVDRTEYCLRGASTKDWEKYDEGTEITITALGETEICARTIDNAGNISAETVKKVTIKKKEDSGGNNGGSGGTGGNSGNNGGSGGTGGSGSSGGSGSNSGGGNNDGNGNDGKKDDEILQPEPNIPGAGGSPVDLSVFISADKSKYEEGEVITFNITYKNKTNVQANNVIVKAGIPANTTVEDIAGGTQNGNDIEWKIESLKANSSGKIQYKVKVNLLEVPEISSSATASITASGTLINKDDDESRTIFLLYSNRFGENFHGKYITGYEDNTFRPLNNITRAEVATIMANILGLKQEVAGGKTYTDLSKSHWAYNNIIAVTEKGLFTGYEDGSFRPDNFITRAEFATVLANYLGLKNVEHDELNFADIENHWAKNFIEEIYRVRLIEGYLENGLRLFKPDNYITRSEAVTIINKMLFRGPLEGAKVPFTDVEEGYWAYGHILESSIDHYYVRNKDQSETIVNKKQ</sequence>
<feature type="domain" description="SLH" evidence="3">
    <location>
        <begin position="628"/>
        <end position="691"/>
    </location>
</feature>
<feature type="region of interest" description="Disordered" evidence="2">
    <location>
        <begin position="451"/>
        <end position="524"/>
    </location>
</feature>
<dbReference type="Pfam" id="PF00395">
    <property type="entry name" value="SLH"/>
    <property type="match status" value="3"/>
</dbReference>
<evidence type="ECO:0000259" key="3">
    <source>
        <dbReference type="PROSITE" id="PS51272"/>
    </source>
</evidence>
<proteinExistence type="predicted"/>
<dbReference type="Pfam" id="PF01345">
    <property type="entry name" value="DUF11"/>
    <property type="match status" value="1"/>
</dbReference>
<evidence type="ECO:0000313" key="5">
    <source>
        <dbReference type="Proteomes" id="UP000223596"/>
    </source>
</evidence>
<feature type="domain" description="SLH" evidence="3">
    <location>
        <begin position="692"/>
        <end position="755"/>
    </location>
</feature>
<accession>A0AB36TGZ4</accession>
<feature type="domain" description="SLH" evidence="3">
    <location>
        <begin position="756"/>
        <end position="818"/>
    </location>
</feature>
<dbReference type="NCBIfam" id="NF047446">
    <property type="entry name" value="barrel_OmpL47"/>
    <property type="match status" value="1"/>
</dbReference>
<dbReference type="Proteomes" id="UP000223596">
    <property type="component" value="Unassembled WGS sequence"/>
</dbReference>
<dbReference type="InterPro" id="IPR001119">
    <property type="entry name" value="SLH_dom"/>
</dbReference>
<comment type="caution">
    <text evidence="4">The sequence shown here is derived from an EMBL/GenBank/DDBJ whole genome shotgun (WGS) entry which is preliminary data.</text>
</comment>
<dbReference type="PROSITE" id="PS51272">
    <property type="entry name" value="SLH"/>
    <property type="match status" value="3"/>
</dbReference>
<evidence type="ECO:0000313" key="4">
    <source>
        <dbReference type="EMBL" id="PFH03182.1"/>
    </source>
</evidence>
<organism evidence="4 5">
    <name type="scientific">Acetivibrio thermocellus AD2</name>
    <dbReference type="NCBI Taxonomy" id="1138384"/>
    <lineage>
        <taxon>Bacteria</taxon>
        <taxon>Bacillati</taxon>
        <taxon>Bacillota</taxon>
        <taxon>Clostridia</taxon>
        <taxon>Eubacteriales</taxon>
        <taxon>Oscillospiraceae</taxon>
        <taxon>Acetivibrio</taxon>
    </lineage>
</organism>
<name>A0AB36TGZ4_ACETH</name>
<protein>
    <submittedName>
        <fullName evidence="4">Repeat protein (TIGR01451 family)</fullName>
    </submittedName>
</protein>
<dbReference type="InterPro" id="IPR058094">
    <property type="entry name" value="Ig-like_OmpL47-like"/>
</dbReference>
<dbReference type="EMBL" id="PDBW01000001">
    <property type="protein sequence ID" value="PFH03182.1"/>
    <property type="molecule type" value="Genomic_DNA"/>
</dbReference>
<dbReference type="PANTHER" id="PTHR43308">
    <property type="entry name" value="OUTER MEMBRANE PROTEIN ALPHA-RELATED"/>
    <property type="match status" value="1"/>
</dbReference>
<dbReference type="RefSeq" id="WP_003512563.1">
    <property type="nucleotide sequence ID" value="NZ_CP013828.1"/>
</dbReference>
<dbReference type="PANTHER" id="PTHR43308:SF5">
    <property type="entry name" value="S-LAYER PROTEIN _ PEPTIDOGLYCAN ENDO-BETA-N-ACETYLGLUCOSAMINIDASE"/>
    <property type="match status" value="1"/>
</dbReference>
<reference evidence="4 5" key="1">
    <citation type="submission" date="2017-09" db="EMBL/GenBank/DDBJ databases">
        <title>Evaluation of Pacific Biosciences Sequencing Technology to Finishing C. thermocellum Genome Sequences.</title>
        <authorList>
            <person name="Brown S."/>
        </authorList>
    </citation>
    <scope>NUCLEOTIDE SEQUENCE [LARGE SCALE GENOMIC DNA]</scope>
    <source>
        <strain evidence="4 5">AD2</strain>
    </source>
</reference>
<dbReference type="InterPro" id="IPR001434">
    <property type="entry name" value="OmcB-like_DUF11"/>
</dbReference>
<gene>
    <name evidence="4" type="ORF">M972_111979</name>
</gene>
<keyword evidence="1" id="KW-0677">Repeat</keyword>
<dbReference type="AlphaFoldDB" id="A0AB36TGZ4"/>
<dbReference type="InterPro" id="IPR051465">
    <property type="entry name" value="Cell_Envelope_Struct_Comp"/>
</dbReference>
<evidence type="ECO:0000256" key="2">
    <source>
        <dbReference type="SAM" id="MobiDB-lite"/>
    </source>
</evidence>
<feature type="compositionally biased region" description="Gly residues" evidence="2">
    <location>
        <begin position="458"/>
        <end position="502"/>
    </location>
</feature>